<feature type="transmembrane region" description="Helical" evidence="1">
    <location>
        <begin position="7"/>
        <end position="32"/>
    </location>
</feature>
<dbReference type="AlphaFoldDB" id="A0AAU8LX68"/>
<accession>A0AAU8LX68</accession>
<evidence type="ECO:0000313" key="2">
    <source>
        <dbReference type="EMBL" id="XCN73868.1"/>
    </source>
</evidence>
<gene>
    <name evidence="2" type="ORF">Q3M24_03685</name>
</gene>
<reference evidence="2" key="2">
    <citation type="submission" date="2024-06" db="EMBL/GenBank/DDBJ databases">
        <authorList>
            <person name="Plum-Jensen L.E."/>
            <person name="Schramm A."/>
            <person name="Marshall I.P.G."/>
        </authorList>
    </citation>
    <scope>NUCLEOTIDE SEQUENCE</scope>
    <source>
        <strain evidence="2">Rat1</strain>
    </source>
</reference>
<feature type="transmembrane region" description="Helical" evidence="1">
    <location>
        <begin position="52"/>
        <end position="79"/>
    </location>
</feature>
<dbReference type="EMBL" id="CP159373">
    <property type="protein sequence ID" value="XCN73868.1"/>
    <property type="molecule type" value="Genomic_DNA"/>
</dbReference>
<feature type="transmembrane region" description="Helical" evidence="1">
    <location>
        <begin position="86"/>
        <end position="104"/>
    </location>
</feature>
<protein>
    <submittedName>
        <fullName evidence="2">Uncharacterized protein</fullName>
    </submittedName>
</protein>
<dbReference type="KEGG" id="eaj:Q3M24_03685"/>
<keyword evidence="1" id="KW-1133">Transmembrane helix</keyword>
<evidence type="ECO:0000256" key="1">
    <source>
        <dbReference type="SAM" id="Phobius"/>
    </source>
</evidence>
<keyword evidence="1" id="KW-0472">Membrane</keyword>
<proteinExistence type="predicted"/>
<sequence>MKISQTGIIISVLPSLFALALIGSLAVHIHLIGWQLSDIPLGYWPPSLDAHFSIWSAYFFPLLFLSISMVPIATIVCLIVPRLRHITLYLALHTLMLVATIYLSDFLPDSFTKWLWD</sequence>
<keyword evidence="1" id="KW-0812">Transmembrane</keyword>
<name>A0AAU8LX68_9BACT</name>
<reference evidence="2" key="1">
    <citation type="journal article" date="2024" name="Syst. Appl. Microbiol.">
        <title>First single-strain enrichments of Electrothrix cable bacteria, description of E. aestuarii sp. nov. and E. rattekaaiensis sp. nov., and proposal of a cable bacteria taxonomy following the rules of the SeqCode.</title>
        <authorList>
            <person name="Plum-Jensen L.E."/>
            <person name="Schramm A."/>
            <person name="Marshall I.P.G."/>
        </authorList>
    </citation>
    <scope>NUCLEOTIDE SEQUENCE</scope>
    <source>
        <strain evidence="2">Rat1</strain>
    </source>
</reference>
<organism evidence="2">
    <name type="scientific">Candidatus Electrothrix aestuarii</name>
    <dbReference type="NCBI Taxonomy" id="3062594"/>
    <lineage>
        <taxon>Bacteria</taxon>
        <taxon>Pseudomonadati</taxon>
        <taxon>Thermodesulfobacteriota</taxon>
        <taxon>Desulfobulbia</taxon>
        <taxon>Desulfobulbales</taxon>
        <taxon>Desulfobulbaceae</taxon>
        <taxon>Candidatus Electrothrix</taxon>
    </lineage>
</organism>